<dbReference type="RefSeq" id="XP_007412474.1">
    <property type="nucleotide sequence ID" value="XM_007412412.1"/>
</dbReference>
<dbReference type="GeneID" id="18930347"/>
<feature type="region of interest" description="Disordered" evidence="2">
    <location>
        <begin position="136"/>
        <end position="156"/>
    </location>
</feature>
<dbReference type="KEGG" id="mlr:MELLADRAFT_64961"/>
<dbReference type="VEuPathDB" id="FungiDB:MELLADRAFT_64961"/>
<feature type="coiled-coil region" evidence="1">
    <location>
        <begin position="10"/>
        <end position="74"/>
    </location>
</feature>
<organism evidence="4">
    <name type="scientific">Melampsora larici-populina (strain 98AG31 / pathotype 3-4-7)</name>
    <name type="common">Poplar leaf rust fungus</name>
    <dbReference type="NCBI Taxonomy" id="747676"/>
    <lineage>
        <taxon>Eukaryota</taxon>
        <taxon>Fungi</taxon>
        <taxon>Dikarya</taxon>
        <taxon>Basidiomycota</taxon>
        <taxon>Pucciniomycotina</taxon>
        <taxon>Pucciniomycetes</taxon>
        <taxon>Pucciniales</taxon>
        <taxon>Melampsoraceae</taxon>
        <taxon>Melampsora</taxon>
    </lineage>
</organism>
<dbReference type="OrthoDB" id="10549266at2759"/>
<sequence>MSNTRSEDIFSALETKISSLRTSLSALEERLSAHILVDQQIKQVSEVEHLSTLVEEMKEEIELLDCRLTDLQESASLEYQRSRAHEVVLQQLIEASPAHSHINLLLEIENYSTERHRSETRMDAFYDYSSYDNKHTDVDHVTNPPTTVTCDPEHQL</sequence>
<keyword evidence="1" id="KW-0175">Coiled coil</keyword>
<gene>
    <name evidence="3" type="ORF">MELLADRAFT_64961</name>
</gene>
<protein>
    <submittedName>
        <fullName evidence="3">Uncharacterized protein</fullName>
    </submittedName>
</protein>
<keyword evidence="4" id="KW-1185">Reference proteome</keyword>
<evidence type="ECO:0000256" key="2">
    <source>
        <dbReference type="SAM" id="MobiDB-lite"/>
    </source>
</evidence>
<evidence type="ECO:0000313" key="4">
    <source>
        <dbReference type="Proteomes" id="UP000001072"/>
    </source>
</evidence>
<accession>F4RTF7</accession>
<dbReference type="HOGENOM" id="CLU_142383_0_0_1"/>
<reference evidence="4" key="1">
    <citation type="journal article" date="2011" name="Proc. Natl. Acad. Sci. U.S.A.">
        <title>Obligate biotrophy features unraveled by the genomic analysis of rust fungi.</title>
        <authorList>
            <person name="Duplessis S."/>
            <person name="Cuomo C.A."/>
            <person name="Lin Y.-C."/>
            <person name="Aerts A."/>
            <person name="Tisserant E."/>
            <person name="Veneault-Fourrey C."/>
            <person name="Joly D.L."/>
            <person name="Hacquard S."/>
            <person name="Amselem J."/>
            <person name="Cantarel B.L."/>
            <person name="Chiu R."/>
            <person name="Coutinho P.M."/>
            <person name="Feau N."/>
            <person name="Field M."/>
            <person name="Frey P."/>
            <person name="Gelhaye E."/>
            <person name="Goldberg J."/>
            <person name="Grabherr M.G."/>
            <person name="Kodira C.D."/>
            <person name="Kohler A."/>
            <person name="Kuees U."/>
            <person name="Lindquist E.A."/>
            <person name="Lucas S.M."/>
            <person name="Mago R."/>
            <person name="Mauceli E."/>
            <person name="Morin E."/>
            <person name="Murat C."/>
            <person name="Pangilinan J.L."/>
            <person name="Park R."/>
            <person name="Pearson M."/>
            <person name="Quesneville H."/>
            <person name="Rouhier N."/>
            <person name="Sakthikumar S."/>
            <person name="Salamov A.A."/>
            <person name="Schmutz J."/>
            <person name="Selles B."/>
            <person name="Shapiro H."/>
            <person name="Tanguay P."/>
            <person name="Tuskan G.A."/>
            <person name="Henrissat B."/>
            <person name="Van de Peer Y."/>
            <person name="Rouze P."/>
            <person name="Ellis J.G."/>
            <person name="Dodds P.N."/>
            <person name="Schein J.E."/>
            <person name="Zhong S."/>
            <person name="Hamelin R.C."/>
            <person name="Grigoriev I.V."/>
            <person name="Szabo L.J."/>
            <person name="Martin F."/>
        </authorList>
    </citation>
    <scope>NUCLEOTIDE SEQUENCE [LARGE SCALE GENOMIC DNA]</scope>
    <source>
        <strain evidence="4">98AG31 / pathotype 3-4-7</strain>
    </source>
</reference>
<evidence type="ECO:0000256" key="1">
    <source>
        <dbReference type="SAM" id="Coils"/>
    </source>
</evidence>
<dbReference type="InParanoid" id="F4RTF7"/>
<dbReference type="Proteomes" id="UP000001072">
    <property type="component" value="Unassembled WGS sequence"/>
</dbReference>
<dbReference type="EMBL" id="GL883119">
    <property type="protein sequence ID" value="EGG04345.1"/>
    <property type="molecule type" value="Genomic_DNA"/>
</dbReference>
<dbReference type="AlphaFoldDB" id="F4RTF7"/>
<evidence type="ECO:0000313" key="3">
    <source>
        <dbReference type="EMBL" id="EGG04345.1"/>
    </source>
</evidence>
<proteinExistence type="predicted"/>
<name>F4RTF7_MELLP</name>